<comment type="caution">
    <text evidence="5">The sequence shown here is derived from an EMBL/GenBank/DDBJ whole genome shotgun (WGS) entry which is preliminary data.</text>
</comment>
<gene>
    <name evidence="5" type="ORF">AZE42_01601</name>
</gene>
<evidence type="ECO:0000256" key="2">
    <source>
        <dbReference type="PROSITE-ProRule" id="PRU00047"/>
    </source>
</evidence>
<keyword evidence="2" id="KW-0863">Zinc-finger</keyword>
<keyword evidence="1" id="KW-0507">mRNA processing</keyword>
<accession>A0A1J8R4H8</accession>
<evidence type="ECO:0000313" key="5">
    <source>
        <dbReference type="EMBL" id="OJA20537.1"/>
    </source>
</evidence>
<dbReference type="STRING" id="180088.A0A1J8R4H8"/>
<dbReference type="PROSITE" id="PS50158">
    <property type="entry name" value="ZF_CCHC"/>
    <property type="match status" value="1"/>
</dbReference>
<dbReference type="SUPFAM" id="SSF57756">
    <property type="entry name" value="Retrovirus zinc finger-like domains"/>
    <property type="match status" value="1"/>
</dbReference>
<dbReference type="AlphaFoldDB" id="A0A1J8R4H8"/>
<dbReference type="GO" id="GO:0006397">
    <property type="term" value="P:mRNA processing"/>
    <property type="evidence" value="ECO:0007669"/>
    <property type="project" value="UniProtKB-KW"/>
</dbReference>
<feature type="compositionally biased region" description="Basic residues" evidence="3">
    <location>
        <begin position="86"/>
        <end position="98"/>
    </location>
</feature>
<feature type="domain" description="CCHC-type" evidence="4">
    <location>
        <begin position="124"/>
        <end position="138"/>
    </location>
</feature>
<dbReference type="Gene3D" id="4.10.60.10">
    <property type="entry name" value="Zinc finger, CCHC-type"/>
    <property type="match status" value="1"/>
</dbReference>
<dbReference type="InterPro" id="IPR001878">
    <property type="entry name" value="Znf_CCHC"/>
</dbReference>
<feature type="region of interest" description="Disordered" evidence="3">
    <location>
        <begin position="22"/>
        <end position="116"/>
    </location>
</feature>
<keyword evidence="2" id="KW-0862">Zinc</keyword>
<name>A0A1J8R4H8_9AGAM</name>
<dbReference type="InterPro" id="IPR036875">
    <property type="entry name" value="Znf_CCHC_sf"/>
</dbReference>
<keyword evidence="6" id="KW-1185">Reference proteome</keyword>
<organism evidence="5 6">
    <name type="scientific">Rhizopogon vesiculosus</name>
    <dbReference type="NCBI Taxonomy" id="180088"/>
    <lineage>
        <taxon>Eukaryota</taxon>
        <taxon>Fungi</taxon>
        <taxon>Dikarya</taxon>
        <taxon>Basidiomycota</taxon>
        <taxon>Agaricomycotina</taxon>
        <taxon>Agaricomycetes</taxon>
        <taxon>Agaricomycetidae</taxon>
        <taxon>Boletales</taxon>
        <taxon>Suillineae</taxon>
        <taxon>Rhizopogonaceae</taxon>
        <taxon>Rhizopogon</taxon>
    </lineage>
</organism>
<feature type="compositionally biased region" description="Polar residues" evidence="3">
    <location>
        <begin position="30"/>
        <end position="41"/>
    </location>
</feature>
<feature type="compositionally biased region" description="Basic and acidic residues" evidence="3">
    <location>
        <begin position="99"/>
        <end position="116"/>
    </location>
</feature>
<feature type="compositionally biased region" description="Basic residues" evidence="3">
    <location>
        <begin position="46"/>
        <end position="55"/>
    </location>
</feature>
<dbReference type="GO" id="GO:0008270">
    <property type="term" value="F:zinc ion binding"/>
    <property type="evidence" value="ECO:0007669"/>
    <property type="project" value="UniProtKB-KW"/>
</dbReference>
<keyword evidence="2" id="KW-0479">Metal-binding</keyword>
<reference evidence="5 6" key="1">
    <citation type="submission" date="2016-03" db="EMBL/GenBank/DDBJ databases">
        <title>Comparative genomics of the ectomycorrhizal sister species Rhizopogon vinicolor and Rhizopogon vesiculosus (Basidiomycota: Boletales) reveals a divergence of the mating type B locus.</title>
        <authorList>
            <person name="Mujic A.B."/>
            <person name="Kuo A."/>
            <person name="Tritt A."/>
            <person name="Lipzen A."/>
            <person name="Chen C."/>
            <person name="Johnson J."/>
            <person name="Sharma A."/>
            <person name="Barry K."/>
            <person name="Grigoriev I.V."/>
            <person name="Spatafora J.W."/>
        </authorList>
    </citation>
    <scope>NUCLEOTIDE SEQUENCE [LARGE SCALE GENOMIC DNA]</scope>
    <source>
        <strain evidence="5 6">AM-OR11-056</strain>
    </source>
</reference>
<dbReference type="EMBL" id="LVVM01000530">
    <property type="protein sequence ID" value="OJA20537.1"/>
    <property type="molecule type" value="Genomic_DNA"/>
</dbReference>
<proteinExistence type="predicted"/>
<dbReference type="Proteomes" id="UP000183567">
    <property type="component" value="Unassembled WGS sequence"/>
</dbReference>
<feature type="compositionally biased region" description="Basic and acidic residues" evidence="3">
    <location>
        <begin position="56"/>
        <end position="74"/>
    </location>
</feature>
<evidence type="ECO:0000313" key="6">
    <source>
        <dbReference type="Proteomes" id="UP000183567"/>
    </source>
</evidence>
<dbReference type="OrthoDB" id="3863715at2759"/>
<dbReference type="GO" id="GO:0003676">
    <property type="term" value="F:nucleic acid binding"/>
    <property type="evidence" value="ECO:0007669"/>
    <property type="project" value="InterPro"/>
</dbReference>
<protein>
    <recommendedName>
        <fullName evidence="4">CCHC-type domain-containing protein</fullName>
    </recommendedName>
</protein>
<evidence type="ECO:0000256" key="1">
    <source>
        <dbReference type="ARBA" id="ARBA00022664"/>
    </source>
</evidence>
<evidence type="ECO:0000256" key="3">
    <source>
        <dbReference type="SAM" id="MobiDB-lite"/>
    </source>
</evidence>
<evidence type="ECO:0000259" key="4">
    <source>
        <dbReference type="PROSITE" id="PS50158"/>
    </source>
</evidence>
<sequence>MTRVTNFGRKRTYVEAGFTNDALAEESAEPQASTSALPSESDQAHPKTKRKRTKKPKESDGNDGESARSTEGKAQDAVGSEQAKVAPKKKPKGQRKTKVRPDPAQRSETRRQKRIAERHADTTCFACRLKGHPAKDCPTTRNKAIGGDGSNRQSRVGICYRCAQSGTATFIGMGQGAGADEDDFHTLKRKNVEVDRDIKKDERAKKRTSVQAELYTRTVKAFGTSVGNSQKTKKVVHF</sequence>